<dbReference type="NCBIfam" id="TIGR01200">
    <property type="entry name" value="GLPGLI"/>
    <property type="match status" value="1"/>
</dbReference>
<sequence length="276" mass="32486">MKIYTFFLLVFFTTLSKAQTHRFIYEYQFKPNSESTEYRKTNMALDINPTDVKFYDYESVLNDSINKKGGRNYNWTGAPVITRKKNSYQNTNYEMMMDYFSYQTTDKMDWKLENETKTSGQYTLQKATTNFGGREWTAWFAKDVNISEGPYKFRGLPGLIFEMNDSKDNFIFKLIKSQKIEKTYDTSDFLEAFAGKKPLNVKIEDMHKQMLKFYNDPMKDLREKFDDVPPGTFQVGGKKITSKDQFKEMAKVMQEHILKSYNPLDLTNAVTYPTVN</sequence>
<gene>
    <name evidence="1" type="ORF">IO89_14790</name>
</gene>
<dbReference type="OrthoDB" id="1440774at2"/>
<proteinExistence type="predicted"/>
<comment type="caution">
    <text evidence="1">The sequence shown here is derived from an EMBL/GenBank/DDBJ whole genome shotgun (WGS) entry which is preliminary data.</text>
</comment>
<dbReference type="eggNOG" id="ENOG502ZXDD">
    <property type="taxonomic scope" value="Bacteria"/>
</dbReference>
<protein>
    <recommendedName>
        <fullName evidence="3">GLPGLI family protein</fullName>
    </recommendedName>
</protein>
<dbReference type="Pfam" id="PF09697">
    <property type="entry name" value="Porph_ging"/>
    <property type="match status" value="1"/>
</dbReference>
<dbReference type="EMBL" id="JPLY01000004">
    <property type="protein sequence ID" value="KFC21441.1"/>
    <property type="molecule type" value="Genomic_DNA"/>
</dbReference>
<dbReference type="Proteomes" id="UP000028623">
    <property type="component" value="Unassembled WGS sequence"/>
</dbReference>
<dbReference type="STRING" id="421072.SAMN04488097_0865"/>
<dbReference type="RefSeq" id="WP_034977526.1">
    <property type="nucleotide sequence ID" value="NZ_FOFI01000001.1"/>
</dbReference>
<accession>A0A085BG46</accession>
<name>A0A085BG46_9FLAO</name>
<dbReference type="AlphaFoldDB" id="A0A085BG46"/>
<reference evidence="1 2" key="1">
    <citation type="submission" date="2014-07" db="EMBL/GenBank/DDBJ databases">
        <title>Epilithonimonas lactis LMG 22401 Genome.</title>
        <authorList>
            <person name="Pipes S.E."/>
            <person name="Stropko S.J."/>
        </authorList>
    </citation>
    <scope>NUCLEOTIDE SEQUENCE [LARGE SCALE GENOMIC DNA]</scope>
    <source>
        <strain evidence="1 2">LMG 24401</strain>
    </source>
</reference>
<keyword evidence="2" id="KW-1185">Reference proteome</keyword>
<evidence type="ECO:0008006" key="3">
    <source>
        <dbReference type="Google" id="ProtNLM"/>
    </source>
</evidence>
<evidence type="ECO:0000313" key="1">
    <source>
        <dbReference type="EMBL" id="KFC21441.1"/>
    </source>
</evidence>
<organism evidence="1 2">
    <name type="scientific">Epilithonimonas lactis</name>
    <dbReference type="NCBI Taxonomy" id="421072"/>
    <lineage>
        <taxon>Bacteria</taxon>
        <taxon>Pseudomonadati</taxon>
        <taxon>Bacteroidota</taxon>
        <taxon>Flavobacteriia</taxon>
        <taxon>Flavobacteriales</taxon>
        <taxon>Weeksellaceae</taxon>
        <taxon>Chryseobacterium group</taxon>
        <taxon>Epilithonimonas</taxon>
    </lineage>
</organism>
<dbReference type="InterPro" id="IPR005901">
    <property type="entry name" value="GLPGLI"/>
</dbReference>
<evidence type="ECO:0000313" key="2">
    <source>
        <dbReference type="Proteomes" id="UP000028623"/>
    </source>
</evidence>